<gene>
    <name evidence="1" type="ORF">C7459_10314</name>
</gene>
<keyword evidence="2" id="KW-1185">Reference proteome</keyword>
<dbReference type="Proteomes" id="UP000245634">
    <property type="component" value="Unassembled WGS sequence"/>
</dbReference>
<proteinExistence type="predicted"/>
<protein>
    <submittedName>
        <fullName evidence="1">Uncharacterized protein</fullName>
    </submittedName>
</protein>
<accession>A0A316DCL8</accession>
<organism evidence="1 2">
    <name type="scientific">Tumebacillus permanentifrigoris</name>
    <dbReference type="NCBI Taxonomy" id="378543"/>
    <lineage>
        <taxon>Bacteria</taxon>
        <taxon>Bacillati</taxon>
        <taxon>Bacillota</taxon>
        <taxon>Bacilli</taxon>
        <taxon>Bacillales</taxon>
        <taxon>Alicyclobacillaceae</taxon>
        <taxon>Tumebacillus</taxon>
    </lineage>
</organism>
<evidence type="ECO:0000313" key="1">
    <source>
        <dbReference type="EMBL" id="PWK15478.1"/>
    </source>
</evidence>
<dbReference type="AlphaFoldDB" id="A0A316DCL8"/>
<evidence type="ECO:0000313" key="2">
    <source>
        <dbReference type="Proteomes" id="UP000245634"/>
    </source>
</evidence>
<dbReference type="RefSeq" id="WP_109686574.1">
    <property type="nucleotide sequence ID" value="NZ_QGGL01000003.1"/>
</dbReference>
<name>A0A316DCL8_9BACL</name>
<reference evidence="1 2" key="1">
    <citation type="submission" date="2018-05" db="EMBL/GenBank/DDBJ databases">
        <title>Genomic Encyclopedia of Type Strains, Phase IV (KMG-IV): sequencing the most valuable type-strain genomes for metagenomic binning, comparative biology and taxonomic classification.</title>
        <authorList>
            <person name="Goeker M."/>
        </authorList>
    </citation>
    <scope>NUCLEOTIDE SEQUENCE [LARGE SCALE GENOMIC DNA]</scope>
    <source>
        <strain evidence="1 2">DSM 18773</strain>
    </source>
</reference>
<dbReference type="OrthoDB" id="2382388at2"/>
<sequence length="61" mass="7139">MRSDSQKMINLYEIPVSEVKHLIDVLSNDLKEYEQLDHDFGPGTERTLKRLVEELSKHLEA</sequence>
<dbReference type="EMBL" id="QGGL01000003">
    <property type="protein sequence ID" value="PWK15478.1"/>
    <property type="molecule type" value="Genomic_DNA"/>
</dbReference>
<comment type="caution">
    <text evidence="1">The sequence shown here is derived from an EMBL/GenBank/DDBJ whole genome shotgun (WGS) entry which is preliminary data.</text>
</comment>